<name>A0ABN2W4L2_9ACTN</name>
<evidence type="ECO:0000256" key="3">
    <source>
        <dbReference type="ARBA" id="ARBA00022553"/>
    </source>
</evidence>
<keyword evidence="13" id="KW-1185">Reference proteome</keyword>
<feature type="compositionally biased region" description="Basic and acidic residues" evidence="9">
    <location>
        <begin position="1"/>
        <end position="18"/>
    </location>
</feature>
<comment type="caution">
    <text evidence="12">The sequence shown here is derived from an EMBL/GenBank/DDBJ whole genome shotgun (WGS) entry which is preliminary data.</text>
</comment>
<dbReference type="CDD" id="cd16917">
    <property type="entry name" value="HATPase_UhpB-NarQ-NarX-like"/>
    <property type="match status" value="1"/>
</dbReference>
<feature type="region of interest" description="Disordered" evidence="9">
    <location>
        <begin position="1"/>
        <end position="32"/>
    </location>
</feature>
<dbReference type="Pfam" id="PF07730">
    <property type="entry name" value="HisKA_3"/>
    <property type="match status" value="1"/>
</dbReference>
<evidence type="ECO:0000256" key="2">
    <source>
        <dbReference type="ARBA" id="ARBA00012438"/>
    </source>
</evidence>
<evidence type="ECO:0000256" key="7">
    <source>
        <dbReference type="ARBA" id="ARBA00022840"/>
    </source>
</evidence>
<dbReference type="Gene3D" id="3.30.565.10">
    <property type="entry name" value="Histidine kinase-like ATPase, C-terminal domain"/>
    <property type="match status" value="1"/>
</dbReference>
<evidence type="ECO:0000256" key="1">
    <source>
        <dbReference type="ARBA" id="ARBA00000085"/>
    </source>
</evidence>
<keyword evidence="10" id="KW-1133">Transmembrane helix</keyword>
<dbReference type="PANTHER" id="PTHR24421">
    <property type="entry name" value="NITRATE/NITRITE SENSOR PROTEIN NARX-RELATED"/>
    <property type="match status" value="1"/>
</dbReference>
<proteinExistence type="predicted"/>
<feature type="transmembrane region" description="Helical" evidence="10">
    <location>
        <begin position="146"/>
        <end position="177"/>
    </location>
</feature>
<dbReference type="GO" id="GO:0016301">
    <property type="term" value="F:kinase activity"/>
    <property type="evidence" value="ECO:0007669"/>
    <property type="project" value="UniProtKB-KW"/>
</dbReference>
<accession>A0ABN2W4L2</accession>
<organism evidence="12 13">
    <name type="scientific">Streptomyces albiaxialis</name>
    <dbReference type="NCBI Taxonomy" id="329523"/>
    <lineage>
        <taxon>Bacteria</taxon>
        <taxon>Bacillati</taxon>
        <taxon>Actinomycetota</taxon>
        <taxon>Actinomycetes</taxon>
        <taxon>Kitasatosporales</taxon>
        <taxon>Streptomycetaceae</taxon>
        <taxon>Streptomyces</taxon>
    </lineage>
</organism>
<keyword evidence="4" id="KW-0808">Transferase</keyword>
<keyword evidence="10" id="KW-0812">Transmembrane</keyword>
<evidence type="ECO:0000256" key="10">
    <source>
        <dbReference type="SAM" id="Phobius"/>
    </source>
</evidence>
<evidence type="ECO:0000256" key="5">
    <source>
        <dbReference type="ARBA" id="ARBA00022741"/>
    </source>
</evidence>
<gene>
    <name evidence="12" type="ORF">GCM10009801_40700</name>
</gene>
<evidence type="ECO:0000256" key="9">
    <source>
        <dbReference type="SAM" id="MobiDB-lite"/>
    </source>
</evidence>
<sequence>MRARKSDDRAREGTEAREGTGGGRADCADGEGRRVKERVRVRERARWLGLRWVHLLQGGALMTPYYLLVMVAIGIGNPRVQPFASTPSWQFVGLGLALPLVAATAVLFPFIRPLEATTARTLACVPGATLDASPARSWAARWRTSAWFTLHAGLGAVLSGATLAVPPMAVVLCAYPFSEAVRVRYWGWPWNLDGGMVWTAPPAGLALLLALTACAYGAGALLARCAPPLLGPTPEDRLAAAERRAAELAQRNRLARELHDSVGHALSAVSLQAGAARRLLDSDRDFVREALAAIEETSRGAVAELDAVLGVLRGGADSAERAEGEAARPPTLAAGLDGLLARSRATGAAIDLDLGPGMEPLDGLPDEASRAAFRIVQEGLSNALRHAEGAPVRIRLTRRQTRARQHGRNGRKGEELEIDVRNPLTGGATGHVPAVSAVRAATGGRGLPGIAERAELLGGSAAAGARDGVWRLTAQLPLVAEARQERQEDAR</sequence>
<keyword evidence="8" id="KW-0902">Two-component regulatory system</keyword>
<feature type="domain" description="Signal transduction histidine kinase subgroup 3 dimerisation and phosphoacceptor" evidence="11">
    <location>
        <begin position="251"/>
        <end position="314"/>
    </location>
</feature>
<reference evidence="12 13" key="1">
    <citation type="journal article" date="2019" name="Int. J. Syst. Evol. Microbiol.">
        <title>The Global Catalogue of Microorganisms (GCM) 10K type strain sequencing project: providing services to taxonomists for standard genome sequencing and annotation.</title>
        <authorList>
            <consortium name="The Broad Institute Genomics Platform"/>
            <consortium name="The Broad Institute Genome Sequencing Center for Infectious Disease"/>
            <person name="Wu L."/>
            <person name="Ma J."/>
        </authorList>
    </citation>
    <scope>NUCLEOTIDE SEQUENCE [LARGE SCALE GENOMIC DNA]</scope>
    <source>
        <strain evidence="12 13">JCM 15478</strain>
    </source>
</reference>
<keyword evidence="7" id="KW-0067">ATP-binding</keyword>
<feature type="transmembrane region" description="Helical" evidence="10">
    <location>
        <begin position="52"/>
        <end position="76"/>
    </location>
</feature>
<feature type="transmembrane region" description="Helical" evidence="10">
    <location>
        <begin position="88"/>
        <end position="111"/>
    </location>
</feature>
<dbReference type="EMBL" id="BAAAPE010000010">
    <property type="protein sequence ID" value="GAA2081605.1"/>
    <property type="molecule type" value="Genomic_DNA"/>
</dbReference>
<dbReference type="Proteomes" id="UP001500016">
    <property type="component" value="Unassembled WGS sequence"/>
</dbReference>
<keyword evidence="5" id="KW-0547">Nucleotide-binding</keyword>
<evidence type="ECO:0000256" key="4">
    <source>
        <dbReference type="ARBA" id="ARBA00022679"/>
    </source>
</evidence>
<dbReference type="Gene3D" id="1.20.5.1930">
    <property type="match status" value="1"/>
</dbReference>
<dbReference type="InterPro" id="IPR036890">
    <property type="entry name" value="HATPase_C_sf"/>
</dbReference>
<keyword evidence="10" id="KW-0472">Membrane</keyword>
<dbReference type="EC" id="2.7.13.3" evidence="2"/>
<dbReference type="InterPro" id="IPR050482">
    <property type="entry name" value="Sensor_HK_TwoCompSys"/>
</dbReference>
<evidence type="ECO:0000256" key="8">
    <source>
        <dbReference type="ARBA" id="ARBA00023012"/>
    </source>
</evidence>
<protein>
    <recommendedName>
        <fullName evidence="2">histidine kinase</fullName>
        <ecNumber evidence="2">2.7.13.3</ecNumber>
    </recommendedName>
</protein>
<evidence type="ECO:0000256" key="6">
    <source>
        <dbReference type="ARBA" id="ARBA00022777"/>
    </source>
</evidence>
<evidence type="ECO:0000313" key="12">
    <source>
        <dbReference type="EMBL" id="GAA2081605.1"/>
    </source>
</evidence>
<evidence type="ECO:0000313" key="13">
    <source>
        <dbReference type="Proteomes" id="UP001500016"/>
    </source>
</evidence>
<evidence type="ECO:0000259" key="11">
    <source>
        <dbReference type="Pfam" id="PF07730"/>
    </source>
</evidence>
<feature type="transmembrane region" description="Helical" evidence="10">
    <location>
        <begin position="197"/>
        <end position="223"/>
    </location>
</feature>
<keyword evidence="3" id="KW-0597">Phosphoprotein</keyword>
<comment type="catalytic activity">
    <reaction evidence="1">
        <text>ATP + protein L-histidine = ADP + protein N-phospho-L-histidine.</text>
        <dbReference type="EC" id="2.7.13.3"/>
    </reaction>
</comment>
<keyword evidence="6 12" id="KW-0418">Kinase</keyword>
<dbReference type="PANTHER" id="PTHR24421:SF10">
    <property type="entry name" value="NITRATE_NITRITE SENSOR PROTEIN NARQ"/>
    <property type="match status" value="1"/>
</dbReference>
<dbReference type="InterPro" id="IPR011712">
    <property type="entry name" value="Sig_transdc_His_kin_sub3_dim/P"/>
</dbReference>